<keyword evidence="2" id="KW-1185">Reference proteome</keyword>
<protein>
    <submittedName>
        <fullName evidence="1">Uncharacterized protein</fullName>
    </submittedName>
</protein>
<sequence length="146" mass="16704">MWFIRRMMRISWIEKKSNELVLIEAYHERSLIKTIRQRQLPRSEALNYDEVKKASTKTYDLTEDGYWRIGEPEEDESAEMFMKAGAGVILTAPRVGATRNSIASEGPALEVTDNVQIKRTNASSGKRESCTSCDELRLTGRSKEDE</sequence>
<organism evidence="1 2">
    <name type="scientific">Plakobranchus ocellatus</name>
    <dbReference type="NCBI Taxonomy" id="259542"/>
    <lineage>
        <taxon>Eukaryota</taxon>
        <taxon>Metazoa</taxon>
        <taxon>Spiralia</taxon>
        <taxon>Lophotrochozoa</taxon>
        <taxon>Mollusca</taxon>
        <taxon>Gastropoda</taxon>
        <taxon>Heterobranchia</taxon>
        <taxon>Euthyneura</taxon>
        <taxon>Panpulmonata</taxon>
        <taxon>Sacoglossa</taxon>
        <taxon>Placobranchoidea</taxon>
        <taxon>Plakobranchidae</taxon>
        <taxon>Plakobranchus</taxon>
    </lineage>
</organism>
<comment type="caution">
    <text evidence="1">The sequence shown here is derived from an EMBL/GenBank/DDBJ whole genome shotgun (WGS) entry which is preliminary data.</text>
</comment>
<evidence type="ECO:0000313" key="2">
    <source>
        <dbReference type="Proteomes" id="UP000735302"/>
    </source>
</evidence>
<accession>A0AAV3YW28</accession>
<dbReference type="EMBL" id="BLXT01001660">
    <property type="protein sequence ID" value="GFN87089.1"/>
    <property type="molecule type" value="Genomic_DNA"/>
</dbReference>
<gene>
    <name evidence="1" type="ORF">PoB_001359500</name>
</gene>
<dbReference type="Proteomes" id="UP000735302">
    <property type="component" value="Unassembled WGS sequence"/>
</dbReference>
<name>A0AAV3YW28_9GAST</name>
<proteinExistence type="predicted"/>
<dbReference type="AlphaFoldDB" id="A0AAV3YW28"/>
<evidence type="ECO:0000313" key="1">
    <source>
        <dbReference type="EMBL" id="GFN87089.1"/>
    </source>
</evidence>
<reference evidence="1 2" key="1">
    <citation type="journal article" date="2021" name="Elife">
        <title>Chloroplast acquisition without the gene transfer in kleptoplastic sea slugs, Plakobranchus ocellatus.</title>
        <authorList>
            <person name="Maeda T."/>
            <person name="Takahashi S."/>
            <person name="Yoshida T."/>
            <person name="Shimamura S."/>
            <person name="Takaki Y."/>
            <person name="Nagai Y."/>
            <person name="Toyoda A."/>
            <person name="Suzuki Y."/>
            <person name="Arimoto A."/>
            <person name="Ishii H."/>
            <person name="Satoh N."/>
            <person name="Nishiyama T."/>
            <person name="Hasebe M."/>
            <person name="Maruyama T."/>
            <person name="Minagawa J."/>
            <person name="Obokata J."/>
            <person name="Shigenobu S."/>
        </authorList>
    </citation>
    <scope>NUCLEOTIDE SEQUENCE [LARGE SCALE GENOMIC DNA]</scope>
</reference>